<comment type="caution">
    <text evidence="1">The sequence shown here is derived from an EMBL/GenBank/DDBJ whole genome shotgun (WGS) entry which is preliminary data.</text>
</comment>
<keyword evidence="2" id="KW-1185">Reference proteome</keyword>
<gene>
    <name evidence="1" type="ORF">M9H77_23329</name>
</gene>
<dbReference type="Proteomes" id="UP001060085">
    <property type="component" value="Linkage Group LG05"/>
</dbReference>
<organism evidence="1 2">
    <name type="scientific">Catharanthus roseus</name>
    <name type="common">Madagascar periwinkle</name>
    <name type="synonym">Vinca rosea</name>
    <dbReference type="NCBI Taxonomy" id="4058"/>
    <lineage>
        <taxon>Eukaryota</taxon>
        <taxon>Viridiplantae</taxon>
        <taxon>Streptophyta</taxon>
        <taxon>Embryophyta</taxon>
        <taxon>Tracheophyta</taxon>
        <taxon>Spermatophyta</taxon>
        <taxon>Magnoliopsida</taxon>
        <taxon>eudicotyledons</taxon>
        <taxon>Gunneridae</taxon>
        <taxon>Pentapetalae</taxon>
        <taxon>asterids</taxon>
        <taxon>lamiids</taxon>
        <taxon>Gentianales</taxon>
        <taxon>Apocynaceae</taxon>
        <taxon>Rauvolfioideae</taxon>
        <taxon>Vinceae</taxon>
        <taxon>Catharanthinae</taxon>
        <taxon>Catharanthus</taxon>
    </lineage>
</organism>
<dbReference type="EMBL" id="CM044705">
    <property type="protein sequence ID" value="KAI5664006.1"/>
    <property type="molecule type" value="Genomic_DNA"/>
</dbReference>
<proteinExistence type="predicted"/>
<protein>
    <submittedName>
        <fullName evidence="1">Uncharacterized protein</fullName>
    </submittedName>
</protein>
<evidence type="ECO:0000313" key="1">
    <source>
        <dbReference type="EMBL" id="KAI5664006.1"/>
    </source>
</evidence>
<sequence>MAKTVWSRIHVLVREPSMYSLVLLLAILFYCSKTTFHGYTFKQKDLFPVGKSLGSDTTVKNSGDHPCYINIKSLLKTITKVKEQKIKKLLISYKNQDEGAK</sequence>
<accession>A0ACC0AX16</accession>
<name>A0ACC0AX16_CATRO</name>
<reference evidence="2" key="1">
    <citation type="journal article" date="2023" name="Nat. Plants">
        <title>Single-cell RNA sequencing provides a high-resolution roadmap for understanding the multicellular compartmentation of specialized metabolism.</title>
        <authorList>
            <person name="Sun S."/>
            <person name="Shen X."/>
            <person name="Li Y."/>
            <person name="Li Y."/>
            <person name="Wang S."/>
            <person name="Li R."/>
            <person name="Zhang H."/>
            <person name="Shen G."/>
            <person name="Guo B."/>
            <person name="Wei J."/>
            <person name="Xu J."/>
            <person name="St-Pierre B."/>
            <person name="Chen S."/>
            <person name="Sun C."/>
        </authorList>
    </citation>
    <scope>NUCLEOTIDE SEQUENCE [LARGE SCALE GENOMIC DNA]</scope>
</reference>
<evidence type="ECO:0000313" key="2">
    <source>
        <dbReference type="Proteomes" id="UP001060085"/>
    </source>
</evidence>